<dbReference type="AlphaFoldDB" id="A0A6N8FLA7"/>
<gene>
    <name evidence="1" type="ORF">GMD78_12245</name>
</gene>
<dbReference type="EMBL" id="WOCA01000009">
    <property type="protein sequence ID" value="MUK89144.1"/>
    <property type="molecule type" value="Genomic_DNA"/>
</dbReference>
<keyword evidence="2" id="KW-1185">Reference proteome</keyword>
<dbReference type="Proteomes" id="UP000469125">
    <property type="component" value="Unassembled WGS sequence"/>
</dbReference>
<evidence type="ECO:0000313" key="1">
    <source>
        <dbReference type="EMBL" id="MUK89144.1"/>
    </source>
</evidence>
<dbReference type="RefSeq" id="WP_155669121.1">
    <property type="nucleotide sequence ID" value="NZ_WOCA01000009.1"/>
</dbReference>
<comment type="caution">
    <text evidence="1">The sequence shown here is derived from an EMBL/GenBank/DDBJ whole genome shotgun (WGS) entry which is preliminary data.</text>
</comment>
<proteinExistence type="predicted"/>
<sequence length="126" mass="14996">MQETILSEEQLQEMLKYWQEKLRLQDWIIEVKVRRERDMMQDSLACVNWTLSKKMATISILDQVDYDPSFIWVRDMENDLVHELLHLQLAPISDHFKDNEFYSTFEEQAIESIASGLIALERKSST</sequence>
<accession>A0A6N8FLA7</accession>
<evidence type="ECO:0000313" key="2">
    <source>
        <dbReference type="Proteomes" id="UP000469125"/>
    </source>
</evidence>
<organism evidence="1 2">
    <name type="scientific">Ornithinibacillus caprae</name>
    <dbReference type="NCBI Taxonomy" id="2678566"/>
    <lineage>
        <taxon>Bacteria</taxon>
        <taxon>Bacillati</taxon>
        <taxon>Bacillota</taxon>
        <taxon>Bacilli</taxon>
        <taxon>Bacillales</taxon>
        <taxon>Bacillaceae</taxon>
        <taxon>Ornithinibacillus</taxon>
    </lineage>
</organism>
<name>A0A6N8FLA7_9BACI</name>
<reference evidence="1 2" key="1">
    <citation type="submission" date="2019-11" db="EMBL/GenBank/DDBJ databases">
        <authorList>
            <person name="Li X."/>
        </authorList>
    </citation>
    <scope>NUCLEOTIDE SEQUENCE [LARGE SCALE GENOMIC DNA]</scope>
    <source>
        <strain evidence="1 2">L9</strain>
    </source>
</reference>
<protein>
    <submittedName>
        <fullName evidence="1">Uncharacterized protein</fullName>
    </submittedName>
</protein>